<dbReference type="Pfam" id="PF00107">
    <property type="entry name" value="ADH_zinc_N"/>
    <property type="match status" value="1"/>
</dbReference>
<organism evidence="4 5">
    <name type="scientific">Coptis chinensis</name>
    <dbReference type="NCBI Taxonomy" id="261450"/>
    <lineage>
        <taxon>Eukaryota</taxon>
        <taxon>Viridiplantae</taxon>
        <taxon>Streptophyta</taxon>
        <taxon>Embryophyta</taxon>
        <taxon>Tracheophyta</taxon>
        <taxon>Spermatophyta</taxon>
        <taxon>Magnoliopsida</taxon>
        <taxon>Ranunculales</taxon>
        <taxon>Ranunculaceae</taxon>
        <taxon>Coptidoideae</taxon>
        <taxon>Coptis</taxon>
    </lineage>
</organism>
<keyword evidence="2" id="KW-0560">Oxidoreductase</keyword>
<dbReference type="GO" id="GO:0070402">
    <property type="term" value="F:NADPH binding"/>
    <property type="evidence" value="ECO:0007669"/>
    <property type="project" value="TreeGrafter"/>
</dbReference>
<reference evidence="4 5" key="1">
    <citation type="submission" date="2020-10" db="EMBL/GenBank/DDBJ databases">
        <title>The Coptis chinensis genome and diversification of protoberbering-type alkaloids.</title>
        <authorList>
            <person name="Wang B."/>
            <person name="Shu S."/>
            <person name="Song C."/>
            <person name="Liu Y."/>
        </authorList>
    </citation>
    <scope>NUCLEOTIDE SEQUENCE [LARGE SCALE GENOMIC DNA]</scope>
    <source>
        <strain evidence="4">HL-2020</strain>
        <tissue evidence="4">Leaf</tissue>
    </source>
</reference>
<dbReference type="InterPro" id="IPR036291">
    <property type="entry name" value="NAD(P)-bd_dom_sf"/>
</dbReference>
<dbReference type="GO" id="GO:0035925">
    <property type="term" value="F:mRNA 3'-UTR AU-rich region binding"/>
    <property type="evidence" value="ECO:0007669"/>
    <property type="project" value="TreeGrafter"/>
</dbReference>
<name>A0A835LZX9_9MAGN</name>
<dbReference type="GO" id="GO:0005829">
    <property type="term" value="C:cytosol"/>
    <property type="evidence" value="ECO:0007669"/>
    <property type="project" value="TreeGrafter"/>
</dbReference>
<dbReference type="EMBL" id="JADFTS010000005">
    <property type="protein sequence ID" value="KAF9605636.1"/>
    <property type="molecule type" value="Genomic_DNA"/>
</dbReference>
<evidence type="ECO:0000259" key="3">
    <source>
        <dbReference type="Pfam" id="PF00107"/>
    </source>
</evidence>
<dbReference type="GO" id="GO:0003960">
    <property type="term" value="F:quinone reductase (NADPH) activity"/>
    <property type="evidence" value="ECO:0007669"/>
    <property type="project" value="TreeGrafter"/>
</dbReference>
<gene>
    <name evidence="4" type="ORF">IFM89_017979</name>
</gene>
<dbReference type="PANTHER" id="PTHR48106:SF13">
    <property type="entry name" value="QUINONE OXIDOREDUCTASE-RELATED"/>
    <property type="match status" value="1"/>
</dbReference>
<comment type="caution">
    <text evidence="4">The sequence shown here is derived from an EMBL/GenBank/DDBJ whole genome shotgun (WGS) entry which is preliminary data.</text>
</comment>
<keyword evidence="1" id="KW-0521">NADP</keyword>
<dbReference type="InterPro" id="IPR013149">
    <property type="entry name" value="ADH-like_C"/>
</dbReference>
<feature type="domain" description="Alcohol dehydrogenase-like C-terminal" evidence="3">
    <location>
        <begin position="106"/>
        <end position="169"/>
    </location>
</feature>
<evidence type="ECO:0000256" key="1">
    <source>
        <dbReference type="ARBA" id="ARBA00022857"/>
    </source>
</evidence>
<dbReference type="Proteomes" id="UP000631114">
    <property type="component" value="Unassembled WGS sequence"/>
</dbReference>
<proteinExistence type="predicted"/>
<dbReference type="SUPFAM" id="SSF51735">
    <property type="entry name" value="NAD(P)-binding Rossmann-fold domains"/>
    <property type="match status" value="1"/>
</dbReference>
<dbReference type="OrthoDB" id="3509362at2759"/>
<evidence type="ECO:0000313" key="5">
    <source>
        <dbReference type="Proteomes" id="UP000631114"/>
    </source>
</evidence>
<dbReference type="Gene3D" id="3.40.50.720">
    <property type="entry name" value="NAD(P)-binding Rossmann-like Domain"/>
    <property type="match status" value="1"/>
</dbReference>
<keyword evidence="5" id="KW-1185">Reference proteome</keyword>
<accession>A0A835LZX9</accession>
<evidence type="ECO:0000313" key="4">
    <source>
        <dbReference type="EMBL" id="KAF9605636.1"/>
    </source>
</evidence>
<dbReference type="PANTHER" id="PTHR48106">
    <property type="entry name" value="QUINONE OXIDOREDUCTASE PIG3-RELATED"/>
    <property type="match status" value="1"/>
</dbReference>
<evidence type="ECO:0000256" key="2">
    <source>
        <dbReference type="ARBA" id="ARBA00023002"/>
    </source>
</evidence>
<dbReference type="AlphaFoldDB" id="A0A835LZX9"/>
<sequence length="171" mass="19054">MTWLPCLENNEDNNNNTSKRSYAFIRDNIPKGFNWYRNCEESMEVGYGMMVLEMIGGRKNIDAAVENMKHLIVHWTFQSFSLVSTSLIKSSKIETLQALKLNSHACLHALGATVIGTVSIEEKAAQAKEDGCHHIIIYTQEDFVDAVSMITSGKGVDVVYDSVGKDTFQVG</sequence>
<protein>
    <recommendedName>
        <fullName evidence="3">Alcohol dehydrogenase-like C-terminal domain-containing protein</fullName>
    </recommendedName>
</protein>